<accession>A0A9W9TU70</accession>
<proteinExistence type="predicted"/>
<evidence type="ECO:0000313" key="9">
    <source>
        <dbReference type="Proteomes" id="UP001147733"/>
    </source>
</evidence>
<keyword evidence="4 6" id="KW-0472">Membrane</keyword>
<dbReference type="PANTHER" id="PTHR23507:SF1">
    <property type="entry name" value="FI18259P1-RELATED"/>
    <property type="match status" value="1"/>
</dbReference>
<dbReference type="GO" id="GO:0016020">
    <property type="term" value="C:membrane"/>
    <property type="evidence" value="ECO:0007669"/>
    <property type="project" value="UniProtKB-SubCell"/>
</dbReference>
<dbReference type="InterPro" id="IPR011701">
    <property type="entry name" value="MFS"/>
</dbReference>
<feature type="transmembrane region" description="Helical" evidence="6">
    <location>
        <begin position="230"/>
        <end position="250"/>
    </location>
</feature>
<evidence type="ECO:0000256" key="1">
    <source>
        <dbReference type="ARBA" id="ARBA00004141"/>
    </source>
</evidence>
<dbReference type="PANTHER" id="PTHR23507">
    <property type="entry name" value="ZGC:174356"/>
    <property type="match status" value="1"/>
</dbReference>
<sequence length="513" mass="56781">MTVETRFSADETAPLLSPTPNSDIENEQHDNKRKKFLILAACGVFILAADFGFYMSTAPQTSIFEQIICRNYLANLQNTPETSRLDLLAEDPCKSEFVQGELAVVNGYKETFNILPSILLSLPYGVLADHWGRKPVLYLGIMGILMSELWVRFVAAWSEMLPLRLVWLSGLFRVIGGGDQVVTSMAIAMVADVFSEEERSTALFRLQSCVIIAEILATPFSAYLMTFDLWYPYVLGLIIIVLGSAPSIFIPETLDDAKAKMKSLDLDTQSEGHQSMEPSRKQSLSKEILQQAHEFKESTGFIWRDGNVCLLIIVAGVSFMSRESTNLMLQFASKKFNWSIGEASLLVSLRGVFGLTNLLVLMPIFNAVVAKFFDLHGKHRDYRLSQGTSVLTAIGFALMAFAPVPGILIWGLVFLSIGLVFIMSTRSLATALVLPNHIGTLYSAMAISQALGGLIAGPLFAYLFRIGMHLGNAWMGLPWLQASFIFVFVSIGIWHIRVRDPLSNDEEAPLPAQ</sequence>
<dbReference type="AlphaFoldDB" id="A0A9W9TU70"/>
<comment type="subcellular location">
    <subcellularLocation>
        <location evidence="1">Membrane</location>
        <topology evidence="1">Multi-pass membrane protein</topology>
    </subcellularLocation>
</comment>
<dbReference type="RefSeq" id="XP_056504560.1">
    <property type="nucleotide sequence ID" value="XM_056642066.1"/>
</dbReference>
<feature type="region of interest" description="Disordered" evidence="5">
    <location>
        <begin position="1"/>
        <end position="27"/>
    </location>
</feature>
<organism evidence="8 9">
    <name type="scientific">Penicillium citrinum</name>
    <dbReference type="NCBI Taxonomy" id="5077"/>
    <lineage>
        <taxon>Eukaryota</taxon>
        <taxon>Fungi</taxon>
        <taxon>Dikarya</taxon>
        <taxon>Ascomycota</taxon>
        <taxon>Pezizomycotina</taxon>
        <taxon>Eurotiomycetes</taxon>
        <taxon>Eurotiomycetidae</taxon>
        <taxon>Eurotiales</taxon>
        <taxon>Aspergillaceae</taxon>
        <taxon>Penicillium</taxon>
    </lineage>
</organism>
<feature type="transmembrane region" description="Helical" evidence="6">
    <location>
        <begin position="111"/>
        <end position="129"/>
    </location>
</feature>
<name>A0A9W9TU70_PENCI</name>
<comment type="caution">
    <text evidence="8">The sequence shown here is derived from an EMBL/GenBank/DDBJ whole genome shotgun (WGS) entry which is preliminary data.</text>
</comment>
<dbReference type="PROSITE" id="PS50850">
    <property type="entry name" value="MFS"/>
    <property type="match status" value="1"/>
</dbReference>
<keyword evidence="2 6" id="KW-0812">Transmembrane</keyword>
<evidence type="ECO:0000256" key="6">
    <source>
        <dbReference type="SAM" id="Phobius"/>
    </source>
</evidence>
<reference evidence="8" key="2">
    <citation type="journal article" date="2023" name="IMA Fungus">
        <title>Comparative genomic study of the Penicillium genus elucidates a diverse pangenome and 15 lateral gene transfer events.</title>
        <authorList>
            <person name="Petersen C."/>
            <person name="Sorensen T."/>
            <person name="Nielsen M.R."/>
            <person name="Sondergaard T.E."/>
            <person name="Sorensen J.L."/>
            <person name="Fitzpatrick D.A."/>
            <person name="Frisvad J.C."/>
            <person name="Nielsen K.L."/>
        </authorList>
    </citation>
    <scope>NUCLEOTIDE SEQUENCE</scope>
    <source>
        <strain evidence="8">IBT 23319</strain>
    </source>
</reference>
<feature type="transmembrane region" description="Helical" evidence="6">
    <location>
        <begin position="394"/>
        <end position="422"/>
    </location>
</feature>
<dbReference type="Gene3D" id="1.20.1250.20">
    <property type="entry name" value="MFS general substrate transporter like domains"/>
    <property type="match status" value="1"/>
</dbReference>
<gene>
    <name evidence="8" type="ORF">N7469_003146</name>
</gene>
<dbReference type="Proteomes" id="UP001147733">
    <property type="component" value="Unassembled WGS sequence"/>
</dbReference>
<dbReference type="OrthoDB" id="194139at2759"/>
<feature type="transmembrane region" description="Helical" evidence="6">
    <location>
        <begin position="36"/>
        <end position="55"/>
    </location>
</feature>
<feature type="transmembrane region" description="Helical" evidence="6">
    <location>
        <begin position="476"/>
        <end position="496"/>
    </location>
</feature>
<feature type="transmembrane region" description="Helical" evidence="6">
    <location>
        <begin position="136"/>
        <end position="158"/>
    </location>
</feature>
<dbReference type="Pfam" id="PF07690">
    <property type="entry name" value="MFS_1"/>
    <property type="match status" value="1"/>
</dbReference>
<evidence type="ECO:0000256" key="5">
    <source>
        <dbReference type="SAM" id="MobiDB-lite"/>
    </source>
</evidence>
<dbReference type="EMBL" id="JAPQKT010000002">
    <property type="protein sequence ID" value="KAJ5241555.1"/>
    <property type="molecule type" value="Genomic_DNA"/>
</dbReference>
<dbReference type="GeneID" id="81381233"/>
<evidence type="ECO:0000259" key="7">
    <source>
        <dbReference type="PROSITE" id="PS50850"/>
    </source>
</evidence>
<feature type="transmembrane region" description="Helical" evidence="6">
    <location>
        <begin position="301"/>
        <end position="321"/>
    </location>
</feature>
<feature type="transmembrane region" description="Helical" evidence="6">
    <location>
        <begin position="352"/>
        <end position="373"/>
    </location>
</feature>
<dbReference type="InterPro" id="IPR020846">
    <property type="entry name" value="MFS_dom"/>
</dbReference>
<evidence type="ECO:0000256" key="2">
    <source>
        <dbReference type="ARBA" id="ARBA00022692"/>
    </source>
</evidence>
<dbReference type="GO" id="GO:0022857">
    <property type="term" value="F:transmembrane transporter activity"/>
    <property type="evidence" value="ECO:0007669"/>
    <property type="project" value="InterPro"/>
</dbReference>
<feature type="transmembrane region" description="Helical" evidence="6">
    <location>
        <begin position="442"/>
        <end position="464"/>
    </location>
</feature>
<dbReference type="InterPro" id="IPR036259">
    <property type="entry name" value="MFS_trans_sf"/>
</dbReference>
<dbReference type="SUPFAM" id="SSF103473">
    <property type="entry name" value="MFS general substrate transporter"/>
    <property type="match status" value="1"/>
</dbReference>
<feature type="domain" description="Major facilitator superfamily (MFS) profile" evidence="7">
    <location>
        <begin position="36"/>
        <end position="501"/>
    </location>
</feature>
<evidence type="ECO:0000256" key="4">
    <source>
        <dbReference type="ARBA" id="ARBA00023136"/>
    </source>
</evidence>
<evidence type="ECO:0000256" key="3">
    <source>
        <dbReference type="ARBA" id="ARBA00022989"/>
    </source>
</evidence>
<reference evidence="8" key="1">
    <citation type="submission" date="2022-11" db="EMBL/GenBank/DDBJ databases">
        <authorList>
            <person name="Petersen C."/>
        </authorList>
    </citation>
    <scope>NUCLEOTIDE SEQUENCE</scope>
    <source>
        <strain evidence="8">IBT 23319</strain>
    </source>
</reference>
<keyword evidence="3 6" id="KW-1133">Transmembrane helix</keyword>
<evidence type="ECO:0000313" key="8">
    <source>
        <dbReference type="EMBL" id="KAJ5241555.1"/>
    </source>
</evidence>
<keyword evidence="9" id="KW-1185">Reference proteome</keyword>
<protein>
    <recommendedName>
        <fullName evidence="7">Major facilitator superfamily (MFS) profile domain-containing protein</fullName>
    </recommendedName>
</protein>